<dbReference type="EMBL" id="KZ613855">
    <property type="protein sequence ID" value="PMD55543.1"/>
    <property type="molecule type" value="Genomic_DNA"/>
</dbReference>
<organism evidence="1 2">
    <name type="scientific">Hyaloscypha bicolor E</name>
    <dbReference type="NCBI Taxonomy" id="1095630"/>
    <lineage>
        <taxon>Eukaryota</taxon>
        <taxon>Fungi</taxon>
        <taxon>Dikarya</taxon>
        <taxon>Ascomycota</taxon>
        <taxon>Pezizomycotina</taxon>
        <taxon>Leotiomycetes</taxon>
        <taxon>Helotiales</taxon>
        <taxon>Hyaloscyphaceae</taxon>
        <taxon>Hyaloscypha</taxon>
        <taxon>Hyaloscypha bicolor</taxon>
    </lineage>
</organism>
<dbReference type="STRING" id="1095630.A0A2J6SXY5"/>
<keyword evidence="2" id="KW-1185">Reference proteome</keyword>
<reference evidence="1 2" key="1">
    <citation type="submission" date="2016-04" db="EMBL/GenBank/DDBJ databases">
        <title>A degradative enzymes factory behind the ericoid mycorrhizal symbiosis.</title>
        <authorList>
            <consortium name="DOE Joint Genome Institute"/>
            <person name="Martino E."/>
            <person name="Morin E."/>
            <person name="Grelet G."/>
            <person name="Kuo A."/>
            <person name="Kohler A."/>
            <person name="Daghino S."/>
            <person name="Barry K."/>
            <person name="Choi C."/>
            <person name="Cichocki N."/>
            <person name="Clum A."/>
            <person name="Copeland A."/>
            <person name="Hainaut M."/>
            <person name="Haridas S."/>
            <person name="Labutti K."/>
            <person name="Lindquist E."/>
            <person name="Lipzen A."/>
            <person name="Khouja H.-R."/>
            <person name="Murat C."/>
            <person name="Ohm R."/>
            <person name="Olson A."/>
            <person name="Spatafora J."/>
            <person name="Veneault-Fourrey C."/>
            <person name="Henrissat B."/>
            <person name="Grigoriev I."/>
            <person name="Martin F."/>
            <person name="Perotto S."/>
        </authorList>
    </citation>
    <scope>NUCLEOTIDE SEQUENCE [LARGE SCALE GENOMIC DNA]</scope>
    <source>
        <strain evidence="1 2">E</strain>
    </source>
</reference>
<dbReference type="Proteomes" id="UP000235371">
    <property type="component" value="Unassembled WGS sequence"/>
</dbReference>
<name>A0A2J6SXY5_9HELO</name>
<dbReference type="InParanoid" id="A0A2J6SXY5"/>
<sequence length="136" mass="14623">MSCPLDLCSCETLLHPFPAGRGPELTAITFNPGLMPGTGLTRASSAIGNFLWHKAMPHILPLLRLLLGNKNIHTQAESGKNMAFLVLGEGDMKGTNGVYFENHGEKRKISQSVRNSDCTNGCLIKRSSEGASDLAK</sequence>
<evidence type="ECO:0000313" key="1">
    <source>
        <dbReference type="EMBL" id="PMD55543.1"/>
    </source>
</evidence>
<dbReference type="GeneID" id="36596873"/>
<protein>
    <submittedName>
        <fullName evidence="1">Uncharacterized protein</fullName>
    </submittedName>
</protein>
<dbReference type="RefSeq" id="XP_024732447.1">
    <property type="nucleotide sequence ID" value="XM_024888797.1"/>
</dbReference>
<proteinExistence type="predicted"/>
<accession>A0A2J6SXY5</accession>
<dbReference type="AlphaFoldDB" id="A0A2J6SXY5"/>
<gene>
    <name evidence="1" type="ORF">K444DRAFT_90241</name>
</gene>
<evidence type="ECO:0000313" key="2">
    <source>
        <dbReference type="Proteomes" id="UP000235371"/>
    </source>
</evidence>